<reference evidence="1 2" key="1">
    <citation type="submission" date="2020-08" db="EMBL/GenBank/DDBJ databases">
        <title>Genomic Encyclopedia of Type Strains, Phase IV (KMG-V): Genome sequencing to study the core and pangenomes of soil and plant-associated prokaryotes.</title>
        <authorList>
            <person name="Whitman W."/>
        </authorList>
    </citation>
    <scope>NUCLEOTIDE SEQUENCE [LARGE SCALE GENOMIC DNA]</scope>
    <source>
        <strain evidence="1 2">SEMIA 4013</strain>
    </source>
</reference>
<dbReference type="EMBL" id="JACIIK010000004">
    <property type="protein sequence ID" value="MBB6201317.1"/>
    <property type="molecule type" value="Genomic_DNA"/>
</dbReference>
<dbReference type="Proteomes" id="UP000518681">
    <property type="component" value="Unassembled WGS sequence"/>
</dbReference>
<evidence type="ECO:0000313" key="2">
    <source>
        <dbReference type="Proteomes" id="UP000518681"/>
    </source>
</evidence>
<name>A0AAW3URQ4_9BURK</name>
<comment type="caution">
    <text evidence="1">The sequence shown here is derived from an EMBL/GenBank/DDBJ whole genome shotgun (WGS) entry which is preliminary data.</text>
</comment>
<gene>
    <name evidence="1" type="ORF">GGD69_002170</name>
</gene>
<proteinExistence type="predicted"/>
<accession>A0AAW3URQ4</accession>
<evidence type="ECO:0000313" key="1">
    <source>
        <dbReference type="EMBL" id="MBB6201317.1"/>
    </source>
</evidence>
<sequence length="33" mass="3793">MITVITSFQLPKPIPRIGGLWRRFHKALVMAIT</sequence>
<dbReference type="AlphaFoldDB" id="A0AAW3URQ4"/>
<organism evidence="1 2">
    <name type="scientific">Paraburkholderia fungorum</name>
    <dbReference type="NCBI Taxonomy" id="134537"/>
    <lineage>
        <taxon>Bacteria</taxon>
        <taxon>Pseudomonadati</taxon>
        <taxon>Pseudomonadota</taxon>
        <taxon>Betaproteobacteria</taxon>
        <taxon>Burkholderiales</taxon>
        <taxon>Burkholderiaceae</taxon>
        <taxon>Paraburkholderia</taxon>
    </lineage>
</organism>
<protein>
    <submittedName>
        <fullName evidence="1">Uncharacterized protein</fullName>
    </submittedName>
</protein>